<protein>
    <submittedName>
        <fullName evidence="9">Zinc finger protein 525-like</fullName>
    </submittedName>
</protein>
<dbReference type="GO" id="GO:0008270">
    <property type="term" value="F:zinc ion binding"/>
    <property type="evidence" value="ECO:0007669"/>
    <property type="project" value="UniProtKB-KW"/>
</dbReference>
<dbReference type="PANTHER" id="PTHR24394">
    <property type="entry name" value="ZINC FINGER PROTEIN"/>
    <property type="match status" value="1"/>
</dbReference>
<keyword evidence="2" id="KW-0479">Metal-binding</keyword>
<keyword evidence="5" id="KW-0862">Zinc</keyword>
<name>A0A8J5KEH1_HOMAM</name>
<dbReference type="GO" id="GO:0005634">
    <property type="term" value="C:nucleus"/>
    <property type="evidence" value="ECO:0007669"/>
    <property type="project" value="UniProtKB-SubCell"/>
</dbReference>
<dbReference type="PROSITE" id="PS50157">
    <property type="entry name" value="ZINC_FINGER_C2H2_2"/>
    <property type="match status" value="2"/>
</dbReference>
<dbReference type="FunFam" id="3.30.160.60:FF:000671">
    <property type="entry name" value="Zinc finger protein 26"/>
    <property type="match status" value="1"/>
</dbReference>
<dbReference type="PANTHER" id="PTHR24394:SF29">
    <property type="entry name" value="MYONEURIN"/>
    <property type="match status" value="1"/>
</dbReference>
<dbReference type="InterPro" id="IPR036236">
    <property type="entry name" value="Znf_C2H2_sf"/>
</dbReference>
<feature type="domain" description="C2H2-type" evidence="8">
    <location>
        <begin position="68"/>
        <end position="95"/>
    </location>
</feature>
<accession>A0A8J5KEH1</accession>
<dbReference type="Proteomes" id="UP000747542">
    <property type="component" value="Unassembled WGS sequence"/>
</dbReference>
<feature type="domain" description="C2H2-type" evidence="8">
    <location>
        <begin position="95"/>
        <end position="122"/>
    </location>
</feature>
<evidence type="ECO:0000256" key="7">
    <source>
        <dbReference type="PROSITE-ProRule" id="PRU00042"/>
    </source>
</evidence>
<proteinExistence type="predicted"/>
<sequence>MKEHGLEEWHYFGSFCTKTFAKGKHYTTPQDTRENKALPVDCVMQIIAGGQVTQAHVKPQSRTPEKEHKCSKCPKSFSTKEYLQAHLKVHGGKKYKCETCGFLCSSMFNLETHRKKHLGDKPFKCELCEKTFVRETSWTTTWNKFIRIKRASVKCVVNYFRKDVLKRHLAAHNNETYDEICGKKFSEGPFCYS</sequence>
<dbReference type="GO" id="GO:0000981">
    <property type="term" value="F:DNA-binding transcription factor activity, RNA polymerase II-specific"/>
    <property type="evidence" value="ECO:0007669"/>
    <property type="project" value="TreeGrafter"/>
</dbReference>
<organism evidence="9 10">
    <name type="scientific">Homarus americanus</name>
    <name type="common">American lobster</name>
    <dbReference type="NCBI Taxonomy" id="6706"/>
    <lineage>
        <taxon>Eukaryota</taxon>
        <taxon>Metazoa</taxon>
        <taxon>Ecdysozoa</taxon>
        <taxon>Arthropoda</taxon>
        <taxon>Crustacea</taxon>
        <taxon>Multicrustacea</taxon>
        <taxon>Malacostraca</taxon>
        <taxon>Eumalacostraca</taxon>
        <taxon>Eucarida</taxon>
        <taxon>Decapoda</taxon>
        <taxon>Pleocyemata</taxon>
        <taxon>Astacidea</taxon>
        <taxon>Nephropoidea</taxon>
        <taxon>Nephropidae</taxon>
        <taxon>Homarus</taxon>
    </lineage>
</organism>
<evidence type="ECO:0000313" key="10">
    <source>
        <dbReference type="Proteomes" id="UP000747542"/>
    </source>
</evidence>
<keyword evidence="6" id="KW-0539">Nucleus</keyword>
<evidence type="ECO:0000259" key="8">
    <source>
        <dbReference type="PROSITE" id="PS50157"/>
    </source>
</evidence>
<dbReference type="SMART" id="SM00355">
    <property type="entry name" value="ZnF_C2H2"/>
    <property type="match status" value="2"/>
</dbReference>
<keyword evidence="3" id="KW-0677">Repeat</keyword>
<comment type="subcellular location">
    <subcellularLocation>
        <location evidence="1">Nucleus</location>
    </subcellularLocation>
</comment>
<dbReference type="PROSITE" id="PS00028">
    <property type="entry name" value="ZINC_FINGER_C2H2_1"/>
    <property type="match status" value="2"/>
</dbReference>
<evidence type="ECO:0000256" key="2">
    <source>
        <dbReference type="ARBA" id="ARBA00022723"/>
    </source>
</evidence>
<evidence type="ECO:0000256" key="5">
    <source>
        <dbReference type="ARBA" id="ARBA00022833"/>
    </source>
</evidence>
<keyword evidence="4 7" id="KW-0863">Zinc-finger</keyword>
<gene>
    <name evidence="9" type="primary">Znf525-L</name>
    <name evidence="9" type="ORF">Hamer_G027510</name>
</gene>
<dbReference type="SUPFAM" id="SSF57667">
    <property type="entry name" value="beta-beta-alpha zinc fingers"/>
    <property type="match status" value="2"/>
</dbReference>
<evidence type="ECO:0000256" key="1">
    <source>
        <dbReference type="ARBA" id="ARBA00004123"/>
    </source>
</evidence>
<dbReference type="EMBL" id="JAHLQT010013431">
    <property type="protein sequence ID" value="KAG7170823.1"/>
    <property type="molecule type" value="Genomic_DNA"/>
</dbReference>
<dbReference type="InterPro" id="IPR013087">
    <property type="entry name" value="Znf_C2H2_type"/>
</dbReference>
<dbReference type="AlphaFoldDB" id="A0A8J5KEH1"/>
<evidence type="ECO:0000256" key="4">
    <source>
        <dbReference type="ARBA" id="ARBA00022771"/>
    </source>
</evidence>
<evidence type="ECO:0000256" key="3">
    <source>
        <dbReference type="ARBA" id="ARBA00022737"/>
    </source>
</evidence>
<evidence type="ECO:0000313" key="9">
    <source>
        <dbReference type="EMBL" id="KAG7170823.1"/>
    </source>
</evidence>
<dbReference type="Pfam" id="PF00096">
    <property type="entry name" value="zf-C2H2"/>
    <property type="match status" value="1"/>
</dbReference>
<keyword evidence="10" id="KW-1185">Reference proteome</keyword>
<comment type="caution">
    <text evidence="9">The sequence shown here is derived from an EMBL/GenBank/DDBJ whole genome shotgun (WGS) entry which is preliminary data.</text>
</comment>
<reference evidence="9" key="1">
    <citation type="journal article" date="2021" name="Sci. Adv.">
        <title>The American lobster genome reveals insights on longevity, neural, and immune adaptations.</title>
        <authorList>
            <person name="Polinski J.M."/>
            <person name="Zimin A.V."/>
            <person name="Clark K.F."/>
            <person name="Kohn A.B."/>
            <person name="Sadowski N."/>
            <person name="Timp W."/>
            <person name="Ptitsyn A."/>
            <person name="Khanna P."/>
            <person name="Romanova D.Y."/>
            <person name="Williams P."/>
            <person name="Greenwood S.J."/>
            <person name="Moroz L.L."/>
            <person name="Walt D.R."/>
            <person name="Bodnar A.G."/>
        </authorList>
    </citation>
    <scope>NUCLEOTIDE SEQUENCE</scope>
    <source>
        <strain evidence="9">GMGI-L3</strain>
    </source>
</reference>
<evidence type="ECO:0000256" key="6">
    <source>
        <dbReference type="ARBA" id="ARBA00023242"/>
    </source>
</evidence>
<dbReference type="Gene3D" id="3.30.160.60">
    <property type="entry name" value="Classic Zinc Finger"/>
    <property type="match status" value="2"/>
</dbReference>